<reference evidence="4" key="2">
    <citation type="submission" date="2022-02" db="EMBL/GenBank/DDBJ databases">
        <authorList>
            <person name="Elcheninov A.G."/>
            <person name="Sorokin D.Y."/>
            <person name="Kublanov I.V."/>
        </authorList>
    </citation>
    <scope>NUCLEOTIDE SEQUENCE</scope>
    <source>
        <strain evidence="4">AArc-St2</strain>
    </source>
</reference>
<name>A0AAE3FX28_9EURY</name>
<evidence type="ECO:0000256" key="1">
    <source>
        <dbReference type="ARBA" id="ARBA00022679"/>
    </source>
</evidence>
<evidence type="ECO:0000313" key="5">
    <source>
        <dbReference type="Proteomes" id="UP001203207"/>
    </source>
</evidence>
<feature type="domain" description="N-acetyltransferase" evidence="3">
    <location>
        <begin position="3"/>
        <end position="148"/>
    </location>
</feature>
<dbReference type="Proteomes" id="UP001203207">
    <property type="component" value="Unassembled WGS sequence"/>
</dbReference>
<protein>
    <submittedName>
        <fullName evidence="4">Ribosomal protein S18-alanine N-acetyltransferase</fullName>
        <ecNumber evidence="4">2.3.1.266</ecNumber>
    </submittedName>
</protein>
<dbReference type="EMBL" id="JAKRVX010000002">
    <property type="protein sequence ID" value="MCL9816841.1"/>
    <property type="molecule type" value="Genomic_DNA"/>
</dbReference>
<dbReference type="PROSITE" id="PS51186">
    <property type="entry name" value="GNAT"/>
    <property type="match status" value="1"/>
</dbReference>
<dbReference type="AlphaFoldDB" id="A0AAE3FX28"/>
<dbReference type="Pfam" id="PF00583">
    <property type="entry name" value="Acetyltransf_1"/>
    <property type="match status" value="1"/>
</dbReference>
<proteinExistence type="predicted"/>
<keyword evidence="2 4" id="KW-0012">Acyltransferase</keyword>
<dbReference type="NCBIfam" id="TIGR01575">
    <property type="entry name" value="rimI"/>
    <property type="match status" value="1"/>
</dbReference>
<dbReference type="PANTHER" id="PTHR43877">
    <property type="entry name" value="AMINOALKYLPHOSPHONATE N-ACETYLTRANSFERASE-RELATED-RELATED"/>
    <property type="match status" value="1"/>
</dbReference>
<keyword evidence="4" id="KW-0689">Ribosomal protein</keyword>
<dbReference type="SUPFAM" id="SSF55729">
    <property type="entry name" value="Acyl-CoA N-acyltransferases (Nat)"/>
    <property type="match status" value="1"/>
</dbReference>
<dbReference type="InterPro" id="IPR006464">
    <property type="entry name" value="AcTrfase_RimI/Ard1"/>
</dbReference>
<evidence type="ECO:0000259" key="3">
    <source>
        <dbReference type="PROSITE" id="PS51186"/>
    </source>
</evidence>
<dbReference type="PANTHER" id="PTHR43877:SF2">
    <property type="entry name" value="AMINOALKYLPHOSPHONATE N-ACETYLTRANSFERASE-RELATED"/>
    <property type="match status" value="1"/>
</dbReference>
<dbReference type="InterPro" id="IPR050832">
    <property type="entry name" value="Bact_Acetyltransf"/>
</dbReference>
<sequence length="153" mass="17358">MDVSIRRAERADLLAIHRIEKTVFEQPWPYSAFERFLDEKGFLVATINGAVVGYVVSDLMANYGRDIGHIKDIAVHPDAQGFGVGRKLVRRSLLSLFVDGAAVTKLEVREGNEKAKALYYSEGFSRIRRIPRYYDDGEAALVLTVDMNRWGRH</sequence>
<dbReference type="InterPro" id="IPR016181">
    <property type="entry name" value="Acyl_CoA_acyltransferase"/>
</dbReference>
<dbReference type="EC" id="2.3.1.266" evidence="4"/>
<comment type="caution">
    <text evidence="4">The sequence shown here is derived from an EMBL/GenBank/DDBJ whole genome shotgun (WGS) entry which is preliminary data.</text>
</comment>
<keyword evidence="4" id="KW-0687">Ribonucleoprotein</keyword>
<dbReference type="Gene3D" id="3.40.630.30">
    <property type="match status" value="1"/>
</dbReference>
<keyword evidence="1 4" id="KW-0808">Transferase</keyword>
<accession>A0AAE3FX28</accession>
<gene>
    <name evidence="4" type="primary">rimI</name>
    <name evidence="4" type="ORF">AArcSt2_07785</name>
</gene>
<dbReference type="CDD" id="cd04301">
    <property type="entry name" value="NAT_SF"/>
    <property type="match status" value="1"/>
</dbReference>
<dbReference type="InterPro" id="IPR000182">
    <property type="entry name" value="GNAT_dom"/>
</dbReference>
<organism evidence="4 5">
    <name type="scientific">Natronocalculus amylovorans</name>
    <dbReference type="NCBI Taxonomy" id="2917812"/>
    <lineage>
        <taxon>Archaea</taxon>
        <taxon>Methanobacteriati</taxon>
        <taxon>Methanobacteriota</taxon>
        <taxon>Stenosarchaea group</taxon>
        <taxon>Halobacteria</taxon>
        <taxon>Halobacteriales</taxon>
        <taxon>Haloferacaceae</taxon>
        <taxon>Natronocalculus</taxon>
    </lineage>
</organism>
<dbReference type="GO" id="GO:0005840">
    <property type="term" value="C:ribosome"/>
    <property type="evidence" value="ECO:0007669"/>
    <property type="project" value="UniProtKB-KW"/>
</dbReference>
<evidence type="ECO:0000256" key="2">
    <source>
        <dbReference type="ARBA" id="ARBA00023315"/>
    </source>
</evidence>
<reference evidence="4" key="1">
    <citation type="journal article" date="2022" name="Syst. Appl. Microbiol.">
        <title>Natronocalculus amylovorans gen. nov., sp. nov., and Natranaeroarchaeum aerophilus sp. nov., dominant culturable amylolytic natronoarchaea from hypersaline soda lakes in southwestern Siberia.</title>
        <authorList>
            <person name="Sorokin D.Y."/>
            <person name="Elcheninov A.G."/>
            <person name="Khizhniak T.V."/>
            <person name="Koenen M."/>
            <person name="Bale N.J."/>
            <person name="Damste J.S.S."/>
            <person name="Kublanov I.V."/>
        </authorList>
    </citation>
    <scope>NUCLEOTIDE SEQUENCE</scope>
    <source>
        <strain evidence="4">AArc-St2</strain>
    </source>
</reference>
<keyword evidence="5" id="KW-1185">Reference proteome</keyword>
<dbReference type="GO" id="GO:0008999">
    <property type="term" value="F:protein-N-terminal-alanine acetyltransferase activity"/>
    <property type="evidence" value="ECO:0007669"/>
    <property type="project" value="UniProtKB-EC"/>
</dbReference>
<evidence type="ECO:0000313" key="4">
    <source>
        <dbReference type="EMBL" id="MCL9816841.1"/>
    </source>
</evidence>